<feature type="compositionally biased region" description="Basic and acidic residues" evidence="3">
    <location>
        <begin position="89"/>
        <end position="101"/>
    </location>
</feature>
<keyword evidence="2" id="KW-0539">Nucleus</keyword>
<reference evidence="5" key="1">
    <citation type="journal article" date="2023" name="Mol. Phylogenet. Evol.">
        <title>Genome-scale phylogeny and comparative genomics of the fungal order Sordariales.</title>
        <authorList>
            <person name="Hensen N."/>
            <person name="Bonometti L."/>
            <person name="Westerberg I."/>
            <person name="Brannstrom I.O."/>
            <person name="Guillou S."/>
            <person name="Cros-Aarteil S."/>
            <person name="Calhoun S."/>
            <person name="Haridas S."/>
            <person name="Kuo A."/>
            <person name="Mondo S."/>
            <person name="Pangilinan J."/>
            <person name="Riley R."/>
            <person name="LaButti K."/>
            <person name="Andreopoulos B."/>
            <person name="Lipzen A."/>
            <person name="Chen C."/>
            <person name="Yan M."/>
            <person name="Daum C."/>
            <person name="Ng V."/>
            <person name="Clum A."/>
            <person name="Steindorff A."/>
            <person name="Ohm R.A."/>
            <person name="Martin F."/>
            <person name="Silar P."/>
            <person name="Natvig D.O."/>
            <person name="Lalanne C."/>
            <person name="Gautier V."/>
            <person name="Ament-Velasquez S.L."/>
            <person name="Kruys A."/>
            <person name="Hutchinson M.I."/>
            <person name="Powell A.J."/>
            <person name="Barry K."/>
            <person name="Miller A.N."/>
            <person name="Grigoriev I.V."/>
            <person name="Debuchy R."/>
            <person name="Gladieux P."/>
            <person name="Hiltunen Thoren M."/>
            <person name="Johannesson H."/>
        </authorList>
    </citation>
    <scope>NUCLEOTIDE SEQUENCE</scope>
    <source>
        <strain evidence="5">SMH4131-1</strain>
    </source>
</reference>
<dbReference type="Pfam" id="PF00172">
    <property type="entry name" value="Zn_clus"/>
    <property type="match status" value="1"/>
</dbReference>
<dbReference type="SUPFAM" id="SSF57701">
    <property type="entry name" value="Zn2/Cys6 DNA-binding domain"/>
    <property type="match status" value="1"/>
</dbReference>
<dbReference type="PANTHER" id="PTHR47431">
    <property type="entry name" value="ZN(II)2CYS6 TRANSCRIPTION FACTOR (EUROFUNG)-RELATED"/>
    <property type="match status" value="1"/>
</dbReference>
<dbReference type="GO" id="GO:0006351">
    <property type="term" value="P:DNA-templated transcription"/>
    <property type="evidence" value="ECO:0007669"/>
    <property type="project" value="InterPro"/>
</dbReference>
<organism evidence="5 6">
    <name type="scientific">Cercophora scortea</name>
    <dbReference type="NCBI Taxonomy" id="314031"/>
    <lineage>
        <taxon>Eukaryota</taxon>
        <taxon>Fungi</taxon>
        <taxon>Dikarya</taxon>
        <taxon>Ascomycota</taxon>
        <taxon>Pezizomycotina</taxon>
        <taxon>Sordariomycetes</taxon>
        <taxon>Sordariomycetidae</taxon>
        <taxon>Sordariales</taxon>
        <taxon>Lasiosphaeriaceae</taxon>
        <taxon>Cercophora</taxon>
    </lineage>
</organism>
<keyword evidence="6" id="KW-1185">Reference proteome</keyword>
<dbReference type="AlphaFoldDB" id="A0AAE0IXA1"/>
<evidence type="ECO:0000256" key="3">
    <source>
        <dbReference type="SAM" id="MobiDB-lite"/>
    </source>
</evidence>
<dbReference type="InterPro" id="IPR001138">
    <property type="entry name" value="Zn2Cys6_DnaBD"/>
</dbReference>
<dbReference type="EMBL" id="JAUEPO010000002">
    <property type="protein sequence ID" value="KAK3332968.1"/>
    <property type="molecule type" value="Genomic_DNA"/>
</dbReference>
<evidence type="ECO:0000259" key="4">
    <source>
        <dbReference type="PROSITE" id="PS50048"/>
    </source>
</evidence>
<keyword evidence="1" id="KW-0479">Metal-binding</keyword>
<dbReference type="GO" id="GO:0000981">
    <property type="term" value="F:DNA-binding transcription factor activity, RNA polymerase II-specific"/>
    <property type="evidence" value="ECO:0007669"/>
    <property type="project" value="InterPro"/>
</dbReference>
<accession>A0AAE0IXA1</accession>
<dbReference type="CDD" id="cd00067">
    <property type="entry name" value="GAL4"/>
    <property type="match status" value="1"/>
</dbReference>
<dbReference type="Pfam" id="PF04082">
    <property type="entry name" value="Fungal_trans"/>
    <property type="match status" value="1"/>
</dbReference>
<evidence type="ECO:0000256" key="1">
    <source>
        <dbReference type="ARBA" id="ARBA00022723"/>
    </source>
</evidence>
<gene>
    <name evidence="5" type="ORF">B0T19DRAFT_114055</name>
</gene>
<sequence length="647" mass="71592">MKPTSSLVPPSPNAPKPRITRSSLACLPCRSRHLKCDGKRPHCTRCAEIDISQQCHYEKSRRGGLDRVARAALAQRRSHQQLTVTQSESRTESPVDTRSALDDPGSQSLSPSMDGVQNSIMQTGQSFGILFDSFCDGVGAPFEIETSVPTSLQSGSPPIHYHAQTQTHTHKIEDDPLINSYYKNFHKFHPFVLPQRHLTGLYHDPIRHPSLQPLLAVLRFIGHLYDSQEWSLTLKNHMETCFSQASPNDPFMVQCHLLFSIALFWHGHEPEAKHQMDAAARLALDLKMFQQAFATHHSGADPVLAESWRRTWWALYIVDGYYAGTLGNMEFVVLNAEATVDLPCEEDEYESCKIPDPRTLQDFDCREFDFSTPPFSSFAYLIGAVRCAASAILTTHKLAAGEEASLRLMQAADSIMDGWLLLLPKGCKQVLAKTGEIDELMFQAHIVTQVSIISLHRPLSDLKFNAAEAVSSCARDPPADTRTPELVNVHTIRVLRAAEAQIRLLALPVRPFSHSPFITCMVSEGTLSLLSACNFLLKGEELAVARDQIRMTIGCLRGLGEVWPRTMKNLHQIQLIARHVLQVGKSTSGPGGVLSLMGDGEQAVAESETEGLGDEVFSAVGAGDVVCGWHDPSVGNVQTDLSWWMDE</sequence>
<dbReference type="Proteomes" id="UP001286456">
    <property type="component" value="Unassembled WGS sequence"/>
</dbReference>
<evidence type="ECO:0000313" key="5">
    <source>
        <dbReference type="EMBL" id="KAK3332968.1"/>
    </source>
</evidence>
<dbReference type="PROSITE" id="PS00463">
    <property type="entry name" value="ZN2_CY6_FUNGAL_1"/>
    <property type="match status" value="1"/>
</dbReference>
<dbReference type="InterPro" id="IPR036864">
    <property type="entry name" value="Zn2-C6_fun-type_DNA-bd_sf"/>
</dbReference>
<dbReference type="GO" id="GO:0008270">
    <property type="term" value="F:zinc ion binding"/>
    <property type="evidence" value="ECO:0007669"/>
    <property type="project" value="InterPro"/>
</dbReference>
<dbReference type="Gene3D" id="4.10.240.10">
    <property type="entry name" value="Zn(2)-C6 fungal-type DNA-binding domain"/>
    <property type="match status" value="1"/>
</dbReference>
<dbReference type="CDD" id="cd12148">
    <property type="entry name" value="fungal_TF_MHR"/>
    <property type="match status" value="1"/>
</dbReference>
<dbReference type="PANTHER" id="PTHR47431:SF4">
    <property type="entry name" value="ZN(II)2CYS6 TRANSCRIPTION FACTOR (EUROFUNG)"/>
    <property type="match status" value="1"/>
</dbReference>
<protein>
    <recommendedName>
        <fullName evidence="4">Zn(2)-C6 fungal-type domain-containing protein</fullName>
    </recommendedName>
</protein>
<comment type="caution">
    <text evidence="5">The sequence shown here is derived from an EMBL/GenBank/DDBJ whole genome shotgun (WGS) entry which is preliminary data.</text>
</comment>
<dbReference type="InterPro" id="IPR007219">
    <property type="entry name" value="XnlR_reg_dom"/>
</dbReference>
<feature type="compositionally biased region" description="Polar residues" evidence="3">
    <location>
        <begin position="105"/>
        <end position="118"/>
    </location>
</feature>
<feature type="region of interest" description="Disordered" evidence="3">
    <location>
        <begin position="76"/>
        <end position="118"/>
    </location>
</feature>
<evidence type="ECO:0000313" key="6">
    <source>
        <dbReference type="Proteomes" id="UP001286456"/>
    </source>
</evidence>
<dbReference type="GO" id="GO:0003677">
    <property type="term" value="F:DNA binding"/>
    <property type="evidence" value="ECO:0007669"/>
    <property type="project" value="InterPro"/>
</dbReference>
<name>A0AAE0IXA1_9PEZI</name>
<proteinExistence type="predicted"/>
<dbReference type="PROSITE" id="PS50048">
    <property type="entry name" value="ZN2_CY6_FUNGAL_2"/>
    <property type="match status" value="1"/>
</dbReference>
<dbReference type="SMART" id="SM00066">
    <property type="entry name" value="GAL4"/>
    <property type="match status" value="1"/>
</dbReference>
<reference evidence="5" key="2">
    <citation type="submission" date="2023-06" db="EMBL/GenBank/DDBJ databases">
        <authorList>
            <consortium name="Lawrence Berkeley National Laboratory"/>
            <person name="Haridas S."/>
            <person name="Hensen N."/>
            <person name="Bonometti L."/>
            <person name="Westerberg I."/>
            <person name="Brannstrom I.O."/>
            <person name="Guillou S."/>
            <person name="Cros-Aarteil S."/>
            <person name="Calhoun S."/>
            <person name="Kuo A."/>
            <person name="Mondo S."/>
            <person name="Pangilinan J."/>
            <person name="Riley R."/>
            <person name="Labutti K."/>
            <person name="Andreopoulos B."/>
            <person name="Lipzen A."/>
            <person name="Chen C."/>
            <person name="Yanf M."/>
            <person name="Daum C."/>
            <person name="Ng V."/>
            <person name="Clum A."/>
            <person name="Steindorff A."/>
            <person name="Ohm R."/>
            <person name="Martin F."/>
            <person name="Silar P."/>
            <person name="Natvig D."/>
            <person name="Lalanne C."/>
            <person name="Gautier V."/>
            <person name="Ament-Velasquez S.L."/>
            <person name="Kruys A."/>
            <person name="Hutchinson M.I."/>
            <person name="Powell A.J."/>
            <person name="Barry K."/>
            <person name="Miller A.N."/>
            <person name="Grigoriev I.V."/>
            <person name="Debuchy R."/>
            <person name="Gladieux P."/>
            <person name="Thoren M.H."/>
            <person name="Johannesson H."/>
        </authorList>
    </citation>
    <scope>NUCLEOTIDE SEQUENCE</scope>
    <source>
        <strain evidence="5">SMH4131-1</strain>
    </source>
</reference>
<evidence type="ECO:0000256" key="2">
    <source>
        <dbReference type="ARBA" id="ARBA00023242"/>
    </source>
</evidence>
<feature type="domain" description="Zn(2)-C6 fungal-type" evidence="4">
    <location>
        <begin position="25"/>
        <end position="57"/>
    </location>
</feature>